<organism evidence="1 2">
    <name type="scientific">Citrus x changshan-huyou</name>
    <dbReference type="NCBI Taxonomy" id="2935761"/>
    <lineage>
        <taxon>Eukaryota</taxon>
        <taxon>Viridiplantae</taxon>
        <taxon>Streptophyta</taxon>
        <taxon>Embryophyta</taxon>
        <taxon>Tracheophyta</taxon>
        <taxon>Spermatophyta</taxon>
        <taxon>Magnoliopsida</taxon>
        <taxon>eudicotyledons</taxon>
        <taxon>Gunneridae</taxon>
        <taxon>Pentapetalae</taxon>
        <taxon>rosids</taxon>
        <taxon>malvids</taxon>
        <taxon>Sapindales</taxon>
        <taxon>Rutaceae</taxon>
        <taxon>Aurantioideae</taxon>
        <taxon>Citrus</taxon>
    </lineage>
</organism>
<name>A0AAP0QRP1_9ROSI</name>
<dbReference type="EMBL" id="JBCGBO010000004">
    <property type="protein sequence ID" value="KAK9209365.1"/>
    <property type="molecule type" value="Genomic_DNA"/>
</dbReference>
<evidence type="ECO:0000313" key="2">
    <source>
        <dbReference type="Proteomes" id="UP001428341"/>
    </source>
</evidence>
<evidence type="ECO:0000313" key="1">
    <source>
        <dbReference type="EMBL" id="KAK9209365.1"/>
    </source>
</evidence>
<sequence length="79" mass="9094">MENYLPFNFPIRSTFQSEGTTEYSGKSKNQSLTANFEVSRYAKAWRGVHVSPSRVVKWRRQSSLEENGFNYEARRLGGG</sequence>
<dbReference type="Proteomes" id="UP001428341">
    <property type="component" value="Unassembled WGS sequence"/>
</dbReference>
<accession>A0AAP0QRP1</accession>
<dbReference type="AlphaFoldDB" id="A0AAP0QRP1"/>
<gene>
    <name evidence="1" type="ORF">WN944_001731</name>
</gene>
<comment type="caution">
    <text evidence="1">The sequence shown here is derived from an EMBL/GenBank/DDBJ whole genome shotgun (WGS) entry which is preliminary data.</text>
</comment>
<reference evidence="1 2" key="1">
    <citation type="submission" date="2024-05" db="EMBL/GenBank/DDBJ databases">
        <title>Haplotype-resolved chromosome-level genome assembly of Huyou (Citrus changshanensis).</title>
        <authorList>
            <person name="Miao C."/>
            <person name="Chen W."/>
            <person name="Wu Y."/>
            <person name="Wang L."/>
            <person name="Zhao S."/>
            <person name="Grierson D."/>
            <person name="Xu C."/>
            <person name="Chen K."/>
        </authorList>
    </citation>
    <scope>NUCLEOTIDE SEQUENCE [LARGE SCALE GENOMIC DNA]</scope>
    <source>
        <strain evidence="1">01-14</strain>
        <tissue evidence="1">Leaf</tissue>
    </source>
</reference>
<protein>
    <submittedName>
        <fullName evidence="1">Uncharacterized protein</fullName>
    </submittedName>
</protein>
<proteinExistence type="predicted"/>
<keyword evidence="2" id="KW-1185">Reference proteome</keyword>